<feature type="domain" description="CzcB N-terminal" evidence="7">
    <location>
        <begin position="88"/>
        <end position="179"/>
    </location>
</feature>
<keyword evidence="4" id="KW-0472">Membrane</keyword>
<dbReference type="InterPro" id="IPR058647">
    <property type="entry name" value="BSH_CzcB-like"/>
</dbReference>
<sequence length="526" mass="57000">MKNIPRNKQTTFIIIVIAIGLLLGGLILVSDPKGAQNEESGKGHAETKEHADTEHHGKKSATKHDDAGGHEDNEHHAESTPQSGPKGGKLFTKDGYGLELTISENEGKPQFRVYTYQDGKPVDPAGTKVVVTLERLGRSPQSISFSKENDYLKSNSIIEEPHSFKVQIKATKGDQSYEFSYAQEEGQVAMSDEQLTKNGVKILKAGPVRIKTELQLIGEIRLNEDRTVQVVPRLAGIVESVRANAGDRVRKGQILAVISSQALSDQRSELLAAQKRLALARTTYEREKTLWEEKISAEQDYLQARTTMQEAQIIAQSAQQKLAALGASPSSTNLTQYEIRSPIDGVITEKRISAGTVAKEDANIFDISDLSTVWVDLTVRAQDINAVKTGQKATVKATAFDAEGTGTVSYIGSLVGEQTRAAKARIVMANPKGTWRPGLAVNVALVSDEVDVPVAVTTDSIQTLGNATVVFGRYGELFEARPLELGRRGAKYVEVLKGLETGEDYAGTNSFLIKAELGKASASHAH</sequence>
<dbReference type="Pfam" id="PF25893">
    <property type="entry name" value="HH_CzcB"/>
    <property type="match status" value="1"/>
</dbReference>
<feature type="compositionally biased region" description="Basic and acidic residues" evidence="3">
    <location>
        <begin position="62"/>
        <end position="78"/>
    </location>
</feature>
<dbReference type="InterPro" id="IPR058649">
    <property type="entry name" value="CzcB_C"/>
</dbReference>
<evidence type="ECO:0000259" key="8">
    <source>
        <dbReference type="Pfam" id="PF25973"/>
    </source>
</evidence>
<evidence type="ECO:0000313" key="11">
    <source>
        <dbReference type="Proteomes" id="UP000657372"/>
    </source>
</evidence>
<dbReference type="PANTHER" id="PTHR30097">
    <property type="entry name" value="CATION EFFLUX SYSTEM PROTEIN CUSB"/>
    <property type="match status" value="1"/>
</dbReference>
<evidence type="ECO:0000256" key="3">
    <source>
        <dbReference type="SAM" id="MobiDB-lite"/>
    </source>
</evidence>
<organism evidence="10 11">
    <name type="scientific">Herminiimonas contaminans</name>
    <dbReference type="NCBI Taxonomy" id="1111140"/>
    <lineage>
        <taxon>Bacteria</taxon>
        <taxon>Pseudomonadati</taxon>
        <taxon>Pseudomonadota</taxon>
        <taxon>Betaproteobacteria</taxon>
        <taxon>Burkholderiales</taxon>
        <taxon>Oxalobacteraceae</taxon>
        <taxon>Herminiimonas</taxon>
    </lineage>
</organism>
<reference evidence="10 11" key="1">
    <citation type="submission" date="2020-11" db="EMBL/GenBank/DDBJ databases">
        <title>WGS of Herminiimonas contaminans strain Marseille-Q4544 isolated from planarians Schmidtea mediterranea.</title>
        <authorList>
            <person name="Kangale L."/>
        </authorList>
    </citation>
    <scope>NUCLEOTIDE SEQUENCE [LARGE SCALE GENOMIC DNA]</scope>
    <source>
        <strain evidence="10 11">Marseille-Q4544</strain>
    </source>
</reference>
<evidence type="ECO:0000259" key="9">
    <source>
        <dbReference type="Pfam" id="PF25975"/>
    </source>
</evidence>
<feature type="domain" description="CzcB-like C-terminal circularly permuted SH3-like" evidence="9">
    <location>
        <begin position="454"/>
        <end position="514"/>
    </location>
</feature>
<dbReference type="InterPro" id="IPR058792">
    <property type="entry name" value="Beta-barrel_RND_2"/>
</dbReference>
<evidence type="ECO:0000256" key="1">
    <source>
        <dbReference type="ARBA" id="ARBA00009477"/>
    </source>
</evidence>
<evidence type="ECO:0000256" key="2">
    <source>
        <dbReference type="ARBA" id="ARBA00022448"/>
    </source>
</evidence>
<dbReference type="InterPro" id="IPR051909">
    <property type="entry name" value="MFP_Cation_Efflux"/>
</dbReference>
<dbReference type="Gene3D" id="2.40.50.100">
    <property type="match status" value="1"/>
</dbReference>
<evidence type="ECO:0000259" key="5">
    <source>
        <dbReference type="Pfam" id="PF25893"/>
    </source>
</evidence>
<evidence type="ECO:0000256" key="4">
    <source>
        <dbReference type="SAM" id="Phobius"/>
    </source>
</evidence>
<feature type="domain" description="CzcB-like alpha-helical hairpin" evidence="5">
    <location>
        <begin position="265"/>
        <end position="324"/>
    </location>
</feature>
<dbReference type="Gene3D" id="1.10.287.470">
    <property type="entry name" value="Helix hairpin bin"/>
    <property type="match status" value="1"/>
</dbReference>
<dbReference type="InterPro" id="IPR058646">
    <property type="entry name" value="CzcB_N"/>
</dbReference>
<keyword evidence="4" id="KW-0812">Transmembrane</keyword>
<keyword evidence="2" id="KW-0813">Transport</keyword>
<evidence type="ECO:0000259" key="6">
    <source>
        <dbReference type="Pfam" id="PF25954"/>
    </source>
</evidence>
<protein>
    <submittedName>
        <fullName evidence="10">Efflux RND transporter periplasmic adaptor subunit</fullName>
    </submittedName>
</protein>
<dbReference type="NCBIfam" id="TIGR01730">
    <property type="entry name" value="RND_mfp"/>
    <property type="match status" value="1"/>
</dbReference>
<dbReference type="Gene3D" id="2.40.30.170">
    <property type="match status" value="1"/>
</dbReference>
<dbReference type="Pfam" id="PF25975">
    <property type="entry name" value="CzcB_C"/>
    <property type="match status" value="1"/>
</dbReference>
<feature type="domain" description="CzcB-like barrel-sandwich hybrid" evidence="8">
    <location>
        <begin position="226"/>
        <end position="369"/>
    </location>
</feature>
<accession>A0ABS0EY13</accession>
<gene>
    <name evidence="10" type="ORF">IXC47_18760</name>
</gene>
<name>A0ABS0EY13_9BURK</name>
<keyword evidence="11" id="KW-1185">Reference proteome</keyword>
<dbReference type="RefSeq" id="WP_012079624.1">
    <property type="nucleotide sequence ID" value="NZ_JADOEL010000027.1"/>
</dbReference>
<dbReference type="Gene3D" id="2.40.420.20">
    <property type="match status" value="1"/>
</dbReference>
<feature type="region of interest" description="Disordered" evidence="3">
    <location>
        <begin position="34"/>
        <end position="91"/>
    </location>
</feature>
<dbReference type="Pfam" id="PF25973">
    <property type="entry name" value="BSH_CzcB"/>
    <property type="match status" value="1"/>
</dbReference>
<evidence type="ECO:0000313" key="10">
    <source>
        <dbReference type="EMBL" id="MBF8179727.1"/>
    </source>
</evidence>
<dbReference type="EMBL" id="JADOEL010000027">
    <property type="protein sequence ID" value="MBF8179727.1"/>
    <property type="molecule type" value="Genomic_DNA"/>
</dbReference>
<dbReference type="SUPFAM" id="SSF111369">
    <property type="entry name" value="HlyD-like secretion proteins"/>
    <property type="match status" value="1"/>
</dbReference>
<proteinExistence type="inferred from homology"/>
<dbReference type="Pfam" id="PF25971">
    <property type="entry name" value="CzcB_N"/>
    <property type="match status" value="1"/>
</dbReference>
<feature type="transmembrane region" description="Helical" evidence="4">
    <location>
        <begin position="12"/>
        <end position="30"/>
    </location>
</feature>
<feature type="domain" description="CusB-like beta-barrel" evidence="6">
    <location>
        <begin position="372"/>
        <end position="447"/>
    </location>
</feature>
<comment type="caution">
    <text evidence="10">The sequence shown here is derived from an EMBL/GenBank/DDBJ whole genome shotgun (WGS) entry which is preliminary data.</text>
</comment>
<keyword evidence="4" id="KW-1133">Transmembrane helix</keyword>
<evidence type="ECO:0000259" key="7">
    <source>
        <dbReference type="Pfam" id="PF25971"/>
    </source>
</evidence>
<dbReference type="InterPro" id="IPR006143">
    <property type="entry name" value="RND_pump_MFP"/>
</dbReference>
<comment type="similarity">
    <text evidence="1">Belongs to the membrane fusion protein (MFP) (TC 8.A.1) family.</text>
</comment>
<dbReference type="InterPro" id="IPR058648">
    <property type="entry name" value="HH_CzcB-like"/>
</dbReference>
<dbReference type="Pfam" id="PF25954">
    <property type="entry name" value="Beta-barrel_RND_2"/>
    <property type="match status" value="1"/>
</dbReference>
<dbReference type="Proteomes" id="UP000657372">
    <property type="component" value="Unassembled WGS sequence"/>
</dbReference>
<feature type="compositionally biased region" description="Basic and acidic residues" evidence="3">
    <location>
        <begin position="39"/>
        <end position="55"/>
    </location>
</feature>
<dbReference type="PANTHER" id="PTHR30097:SF4">
    <property type="entry name" value="SLR6042 PROTEIN"/>
    <property type="match status" value="1"/>
</dbReference>